<evidence type="ECO:0000313" key="8">
    <source>
        <dbReference type="EMBL" id="SEI02719.1"/>
    </source>
</evidence>
<dbReference type="PROSITE" id="PS00866">
    <property type="entry name" value="CPSASE_1"/>
    <property type="match status" value="1"/>
</dbReference>
<evidence type="ECO:0000256" key="4">
    <source>
        <dbReference type="ARBA" id="ARBA00023267"/>
    </source>
</evidence>
<dbReference type="GO" id="GO:0016874">
    <property type="term" value="F:ligase activity"/>
    <property type="evidence" value="ECO:0007669"/>
    <property type="project" value="UniProtKB-KW"/>
</dbReference>
<dbReference type="InterPro" id="IPR011054">
    <property type="entry name" value="Rudment_hybrid_motif"/>
</dbReference>
<evidence type="ECO:0000256" key="2">
    <source>
        <dbReference type="ARBA" id="ARBA00022741"/>
    </source>
</evidence>
<dbReference type="GO" id="GO:0046872">
    <property type="term" value="F:metal ion binding"/>
    <property type="evidence" value="ECO:0007669"/>
    <property type="project" value="InterPro"/>
</dbReference>
<dbReference type="PROSITE" id="PS50975">
    <property type="entry name" value="ATP_GRASP"/>
    <property type="match status" value="1"/>
</dbReference>
<dbReference type="SUPFAM" id="SSF52440">
    <property type="entry name" value="PreATP-grasp domain"/>
    <property type="match status" value="1"/>
</dbReference>
<feature type="domain" description="ATP-grasp" evidence="6">
    <location>
        <begin position="127"/>
        <end position="323"/>
    </location>
</feature>
<evidence type="ECO:0000259" key="6">
    <source>
        <dbReference type="PROSITE" id="PS50975"/>
    </source>
</evidence>
<dbReference type="InterPro" id="IPR050856">
    <property type="entry name" value="Biotin_carboxylase_complex"/>
</dbReference>
<dbReference type="SUPFAM" id="SSF56059">
    <property type="entry name" value="Glutathione synthetase ATP-binding domain-like"/>
    <property type="match status" value="1"/>
</dbReference>
<keyword evidence="9" id="KW-1185">Reference proteome</keyword>
<keyword evidence="2 5" id="KW-0547">Nucleotide-binding</keyword>
<dbReference type="EMBL" id="FNXG01000004">
    <property type="protein sequence ID" value="SEI02719.1"/>
    <property type="molecule type" value="Genomic_DNA"/>
</dbReference>
<dbReference type="GO" id="GO:0005524">
    <property type="term" value="F:ATP binding"/>
    <property type="evidence" value="ECO:0007669"/>
    <property type="project" value="UniProtKB-UniRule"/>
</dbReference>
<evidence type="ECO:0000259" key="7">
    <source>
        <dbReference type="PROSITE" id="PS50979"/>
    </source>
</evidence>
<dbReference type="InterPro" id="IPR011761">
    <property type="entry name" value="ATP-grasp"/>
</dbReference>
<dbReference type="PROSITE" id="PS00867">
    <property type="entry name" value="CPSASE_2"/>
    <property type="match status" value="1"/>
</dbReference>
<dbReference type="PANTHER" id="PTHR18866:SF127">
    <property type="match status" value="1"/>
</dbReference>
<dbReference type="OrthoDB" id="9763189at2"/>
<protein>
    <submittedName>
        <fullName evidence="8">3-methylcrotonyl-CoA carboxylase alpha subunit</fullName>
    </submittedName>
</protein>
<dbReference type="AlphaFoldDB" id="A0A1H6MXF1"/>
<sequence>MTVDPDFPIRKVLIANRGEIACRIIRSLRAMGLGSVAVHHAAEAGALHVRMADQAVELFGDTPVAAHLDTAQIIAAATTTGADAIHPGYGFLSENADFARAVADAGLIFIGPSADSIALMGDKISSREFAQAHGVPVAPSVMPTDDLDEFARQAAQIGFPLLIKASAGGGGKGMSIVRDADGLIPAARLAASEAQRYFNDGRIYAELYVERPRHIEVQILGDGENGAIHLHERECSIQRRFQKIVEEAPSAALPPELAAEICAAAVRLAQAASYRNAGTVEFILAPDGRFYFLEMNTRLQVEHPVTEMISGLDLVAAQINIAAGRGLPIRQDQLRRDGHAIECRICAEDPERDFMPETGAIRLLRVPQAPWLRFESGLTEGEAVTADFDPMLAKLVVHGASREQAIERTLDALRELTLLGVTTNIDYLARVIDSPAFRAGDLHTGFVAQHAQALAPAPMADDALAPVLIAAALGFREFRQAVFDVPALHAAIGPWRN</sequence>
<dbReference type="InterPro" id="IPR016185">
    <property type="entry name" value="PreATP-grasp_dom_sf"/>
</dbReference>
<dbReference type="InterPro" id="IPR005479">
    <property type="entry name" value="CPAse_ATP-bd"/>
</dbReference>
<keyword evidence="1" id="KW-0436">Ligase</keyword>
<accession>A0A1H6MXF1</accession>
<evidence type="ECO:0000256" key="5">
    <source>
        <dbReference type="PROSITE-ProRule" id="PRU00409"/>
    </source>
</evidence>
<evidence type="ECO:0000256" key="1">
    <source>
        <dbReference type="ARBA" id="ARBA00022598"/>
    </source>
</evidence>
<dbReference type="RefSeq" id="WP_090848219.1">
    <property type="nucleotide sequence ID" value="NZ_FNXG01000004.1"/>
</dbReference>
<dbReference type="SMART" id="SM00878">
    <property type="entry name" value="Biotin_carb_C"/>
    <property type="match status" value="1"/>
</dbReference>
<dbReference type="InterPro" id="IPR005481">
    <property type="entry name" value="BC-like_N"/>
</dbReference>
<keyword evidence="4" id="KW-0092">Biotin</keyword>
<organism evidence="8 9">
    <name type="scientific">Paracoccus alkenifer</name>
    <dbReference type="NCBI Taxonomy" id="65735"/>
    <lineage>
        <taxon>Bacteria</taxon>
        <taxon>Pseudomonadati</taxon>
        <taxon>Pseudomonadota</taxon>
        <taxon>Alphaproteobacteria</taxon>
        <taxon>Rhodobacterales</taxon>
        <taxon>Paracoccaceae</taxon>
        <taxon>Paracoccus</taxon>
    </lineage>
</organism>
<reference evidence="9" key="1">
    <citation type="submission" date="2016-10" db="EMBL/GenBank/DDBJ databases">
        <authorList>
            <person name="Varghese N."/>
            <person name="Submissions S."/>
        </authorList>
    </citation>
    <scope>NUCLEOTIDE SEQUENCE [LARGE SCALE GENOMIC DNA]</scope>
    <source>
        <strain evidence="9">DSM 11593</strain>
    </source>
</reference>
<feature type="domain" description="Biotin carboxylation" evidence="7">
    <location>
        <begin position="8"/>
        <end position="452"/>
    </location>
</feature>
<dbReference type="Pfam" id="PF02786">
    <property type="entry name" value="CPSase_L_D2"/>
    <property type="match status" value="1"/>
</dbReference>
<dbReference type="InterPro" id="IPR011764">
    <property type="entry name" value="Biotin_carboxylation_dom"/>
</dbReference>
<dbReference type="Pfam" id="PF02785">
    <property type="entry name" value="Biotin_carb_C"/>
    <property type="match status" value="1"/>
</dbReference>
<gene>
    <name evidence="8" type="ORF">SAMN04488075_2270</name>
</gene>
<dbReference type="FunFam" id="3.40.50.20:FF:000010">
    <property type="entry name" value="Propionyl-CoA carboxylase subunit alpha"/>
    <property type="match status" value="1"/>
</dbReference>
<evidence type="ECO:0000313" key="9">
    <source>
        <dbReference type="Proteomes" id="UP000199125"/>
    </source>
</evidence>
<dbReference type="PROSITE" id="PS50979">
    <property type="entry name" value="BC"/>
    <property type="match status" value="1"/>
</dbReference>
<proteinExistence type="predicted"/>
<dbReference type="Pfam" id="PF00289">
    <property type="entry name" value="Biotin_carb_N"/>
    <property type="match status" value="1"/>
</dbReference>
<dbReference type="Gene3D" id="3.30.470.20">
    <property type="entry name" value="ATP-grasp fold, B domain"/>
    <property type="match status" value="1"/>
</dbReference>
<dbReference type="Proteomes" id="UP000199125">
    <property type="component" value="Unassembled WGS sequence"/>
</dbReference>
<evidence type="ECO:0000256" key="3">
    <source>
        <dbReference type="ARBA" id="ARBA00022840"/>
    </source>
</evidence>
<keyword evidence="3 5" id="KW-0067">ATP-binding</keyword>
<dbReference type="InterPro" id="IPR005482">
    <property type="entry name" value="Biotin_COase_C"/>
</dbReference>
<dbReference type="SUPFAM" id="SSF51246">
    <property type="entry name" value="Rudiment single hybrid motif"/>
    <property type="match status" value="1"/>
</dbReference>
<name>A0A1H6MXF1_9RHOB</name>
<dbReference type="PANTHER" id="PTHR18866">
    <property type="entry name" value="CARBOXYLASE:PYRUVATE/ACETYL-COA/PROPIONYL-COA CARBOXYLASE"/>
    <property type="match status" value="1"/>
</dbReference>
<dbReference type="STRING" id="65735.SAMN04488075_2270"/>